<evidence type="ECO:0000313" key="3">
    <source>
        <dbReference type="EMBL" id="MBW7467074.1"/>
    </source>
</evidence>
<dbReference type="NCBIfam" id="TIGR04131">
    <property type="entry name" value="Bac_Flav_CTERM"/>
    <property type="match status" value="1"/>
</dbReference>
<dbReference type="RefSeq" id="WP_219876953.1">
    <property type="nucleotide sequence ID" value="NZ_JAHYXK010000005.1"/>
</dbReference>
<organism evidence="3 4">
    <name type="scientific">Pontibacter aydingkolensis</name>
    <dbReference type="NCBI Taxonomy" id="1911536"/>
    <lineage>
        <taxon>Bacteria</taxon>
        <taxon>Pseudomonadati</taxon>
        <taxon>Bacteroidota</taxon>
        <taxon>Cytophagia</taxon>
        <taxon>Cytophagales</taxon>
        <taxon>Hymenobacteraceae</taxon>
        <taxon>Pontibacter</taxon>
    </lineage>
</organism>
<gene>
    <name evidence="3" type="ORF">K0O23_08330</name>
</gene>
<keyword evidence="4" id="KW-1185">Reference proteome</keyword>
<feature type="domain" description="PKD" evidence="2">
    <location>
        <begin position="117"/>
        <end position="177"/>
    </location>
</feature>
<dbReference type="Pfam" id="PF13585">
    <property type="entry name" value="CHU_C"/>
    <property type="match status" value="1"/>
</dbReference>
<accession>A0ABS7CT85</accession>
<feature type="region of interest" description="Disordered" evidence="1">
    <location>
        <begin position="611"/>
        <end position="630"/>
    </location>
</feature>
<dbReference type="PROSITE" id="PS50093">
    <property type="entry name" value="PKD"/>
    <property type="match status" value="1"/>
</dbReference>
<dbReference type="Pfam" id="PF18911">
    <property type="entry name" value="PKD_4"/>
    <property type="match status" value="1"/>
</dbReference>
<evidence type="ECO:0000259" key="2">
    <source>
        <dbReference type="PROSITE" id="PS50093"/>
    </source>
</evidence>
<protein>
    <submittedName>
        <fullName evidence="3">Gliding motility-associated C-terminal domain-containing protein</fullName>
    </submittedName>
</protein>
<dbReference type="Gene3D" id="2.60.40.10">
    <property type="entry name" value="Immunoglobulins"/>
    <property type="match status" value="3"/>
</dbReference>
<dbReference type="EMBL" id="JAHYXK010000005">
    <property type="protein sequence ID" value="MBW7467074.1"/>
    <property type="molecule type" value="Genomic_DNA"/>
</dbReference>
<evidence type="ECO:0000313" key="4">
    <source>
        <dbReference type="Proteomes" id="UP000813018"/>
    </source>
</evidence>
<dbReference type="Proteomes" id="UP000813018">
    <property type="component" value="Unassembled WGS sequence"/>
</dbReference>
<dbReference type="Pfam" id="PF19081">
    <property type="entry name" value="Ig_7"/>
    <property type="match status" value="2"/>
</dbReference>
<dbReference type="InterPro" id="IPR026341">
    <property type="entry name" value="T9SS_type_B"/>
</dbReference>
<dbReference type="SUPFAM" id="SSF49299">
    <property type="entry name" value="PKD domain"/>
    <property type="match status" value="2"/>
</dbReference>
<dbReference type="InterPro" id="IPR044023">
    <property type="entry name" value="Ig_7"/>
</dbReference>
<reference evidence="3 4" key="1">
    <citation type="journal article" date="2016" name="Int. J. Syst. Evol. Microbiol.">
        <title>Pontibacter aydingkolensis sp. nov., isolated from soil of a salt lake.</title>
        <authorList>
            <person name="Osman G."/>
            <person name="Zhang T."/>
            <person name="Lou K."/>
            <person name="Gao Y."/>
            <person name="Chang W."/>
            <person name="Lin Q."/>
            <person name="Yang H.M."/>
            <person name="Huo X.D."/>
            <person name="Wang N."/>
        </authorList>
    </citation>
    <scope>NUCLEOTIDE SEQUENCE [LARGE SCALE GENOMIC DNA]</scope>
    <source>
        <strain evidence="3 4">KACC 19255</strain>
    </source>
</reference>
<dbReference type="InterPro" id="IPR000601">
    <property type="entry name" value="PKD_dom"/>
</dbReference>
<evidence type="ECO:0000256" key="1">
    <source>
        <dbReference type="SAM" id="MobiDB-lite"/>
    </source>
</evidence>
<dbReference type="CDD" id="cd00146">
    <property type="entry name" value="PKD"/>
    <property type="match status" value="1"/>
</dbReference>
<dbReference type="InterPro" id="IPR035986">
    <property type="entry name" value="PKD_dom_sf"/>
</dbReference>
<dbReference type="InterPro" id="IPR022409">
    <property type="entry name" value="PKD/Chitinase_dom"/>
</dbReference>
<sequence length="1232" mass="129223">MHLLLKQLYPIFLVLCLILFSSVIVIAQGGGSPCPATITASSGNVLCQGESVELKANTGANITAYQWMRDGTDIGGANADTYIASIAGKYTVRITGTDCQVATSNEIEVIVNPLPPNPNFLVSPTGQPCAGTELTFSVNAPQPDIVYTWIFGDGNTARGTTVTHTYESKGVGTIPFTTKVFATSQAGCESDTVRQAITVRKEPEVAFSEKEGFQVCLPDTVADDDIEVFAEITNETVAPYLGDISSYFVDWGNGEQQQYFPGDFPISNPTAYDSVGVFPISIRAVAGNGCEVIYTQDFVVSKEPKANFTIDQKERVDQNQVPPCVPVLVTPADSSTGGGLSYKWAIQPDQGYVLESGTLTSKDPVFRFNESGVYNIELVVENGCGSDTTSQSIVVGWPQVQLPASITQCGPTTIDYSSRGAGGFPGGGGGGGSGGLFIDKNLGEQVTVTITITGPTSVTRTFNSDTFDFEYDFTTPGKYTVAVEAVNECGSSDDIYSSMGGQSAPVQEVVILQQPAAPSIQGPGTACAGDIVTLTPTSPGPLYVWFDSNDPNAAPIFTGPTFSTPTLTADITFYVAALDTANSVVCLGPKTPVAIRVVPAVTNNTVEGNPVRNTCKGETPAALTGSAPTGGDTSTPYAFTWQISTTNANTGFADAPGINNTPNYTPTTPITTTTWFRRLVFSGSCSADTSNVVEIVAVDPVPATANTISAAQEICAGETPAPLIGSRPTGGGGAPYTFLWEVSTQSATTGFTAATGVNNGENYTPGALTEDTWFRRKVTSGGCTAISEAVKITVFPALANNNITADQEVCRGTTPAPLVGTAPTGGSGSYTYLWQSSITGATAGFAPAAGNNSSQSYTPGIVNRTTWFRRVVVSAACAGDTSAVVRITINPGVTNNSISADQTVCAGAQPEQLAGSSPTGGNGTYTFLWQSSTISATTGFVNAAGNNTGQNYTPAAINQNTWFRRLVTSAGCTDTSDVVSVTIIPVPAAPTLEVRNATACIGESTTLTVINPNGQTYEWYDVATGGSPIFIGPSFQTPNLTQSVVYFVQAVSASGCTSTTRTTATVTVVTPQADAGPDVTIIQGRTTELRATGGATYVWEPAIGLSNPNVFNPVASPDETTTYTVTVTTEEGCVDTDEVTVEVIPAITVPNAFTPNRDGVNEIWEIENIENYPDVRVEIFNRWGNLIFTSNGYGTPWDGTYKGEDLPVATYYYMIYLNRSDKPISGHVTIIR</sequence>
<proteinExistence type="predicted"/>
<dbReference type="InterPro" id="IPR013783">
    <property type="entry name" value="Ig-like_fold"/>
</dbReference>
<name>A0ABS7CT85_9BACT</name>
<comment type="caution">
    <text evidence="3">The sequence shown here is derived from an EMBL/GenBank/DDBJ whole genome shotgun (WGS) entry which is preliminary data.</text>
</comment>
<dbReference type="SMART" id="SM00089">
    <property type="entry name" value="PKD"/>
    <property type="match status" value="3"/>
</dbReference>